<comment type="caution">
    <text evidence="4">The sequence shown here is derived from an EMBL/GenBank/DDBJ whole genome shotgun (WGS) entry which is preliminary data.</text>
</comment>
<feature type="domain" description="Lipoyl-binding" evidence="3">
    <location>
        <begin position="20"/>
        <end position="102"/>
    </location>
</feature>
<evidence type="ECO:0000313" key="4">
    <source>
        <dbReference type="EMBL" id="OJG15235.1"/>
    </source>
</evidence>
<dbReference type="STRING" id="317010.RU96_GL002494"/>
<dbReference type="Proteomes" id="UP000182835">
    <property type="component" value="Unassembled WGS sequence"/>
</dbReference>
<dbReference type="AlphaFoldDB" id="A0A1L8R6A1"/>
<proteinExistence type="inferred from homology"/>
<dbReference type="GO" id="GO:0009249">
    <property type="term" value="P:protein lipoylation"/>
    <property type="evidence" value="ECO:0007669"/>
    <property type="project" value="TreeGrafter"/>
</dbReference>
<evidence type="ECO:0000313" key="5">
    <source>
        <dbReference type="EMBL" id="PAB01815.1"/>
    </source>
</evidence>
<dbReference type="SUPFAM" id="SSF51230">
    <property type="entry name" value="Single hybrid motif"/>
    <property type="match status" value="1"/>
</dbReference>
<dbReference type="GO" id="GO:0005737">
    <property type="term" value="C:cytoplasm"/>
    <property type="evidence" value="ECO:0007669"/>
    <property type="project" value="TreeGrafter"/>
</dbReference>
<dbReference type="InterPro" id="IPR002930">
    <property type="entry name" value="GCV_H"/>
</dbReference>
<dbReference type="RefSeq" id="WP_071864824.1">
    <property type="nucleotide sequence ID" value="NZ_JBHLVQ010000022.1"/>
</dbReference>
<keyword evidence="2" id="KW-0450">Lipoyl</keyword>
<dbReference type="InterPro" id="IPR000089">
    <property type="entry name" value="Biotin_lipoyl"/>
</dbReference>
<dbReference type="PANTHER" id="PTHR11715:SF3">
    <property type="entry name" value="GLYCINE CLEAVAGE SYSTEM H PROTEIN-RELATED"/>
    <property type="match status" value="1"/>
</dbReference>
<evidence type="ECO:0000313" key="7">
    <source>
        <dbReference type="Proteomes" id="UP000216797"/>
    </source>
</evidence>
<dbReference type="PROSITE" id="PS00189">
    <property type="entry name" value="LIPOYL"/>
    <property type="match status" value="1"/>
</dbReference>
<organism evidence="4 6">
    <name type="scientific">Enterococcus canintestini</name>
    <dbReference type="NCBI Taxonomy" id="317010"/>
    <lineage>
        <taxon>Bacteria</taxon>
        <taxon>Bacillati</taxon>
        <taxon>Bacillota</taxon>
        <taxon>Bacilli</taxon>
        <taxon>Lactobacillales</taxon>
        <taxon>Enterococcaceae</taxon>
        <taxon>Enterococcus</taxon>
    </lineage>
</organism>
<evidence type="ECO:0000256" key="2">
    <source>
        <dbReference type="ARBA" id="ARBA00022823"/>
    </source>
</evidence>
<dbReference type="InterPro" id="IPR033753">
    <property type="entry name" value="GCV_H/Fam206"/>
</dbReference>
<dbReference type="EMBL" id="JXKG01000009">
    <property type="protein sequence ID" value="OJG15235.1"/>
    <property type="molecule type" value="Genomic_DNA"/>
</dbReference>
<dbReference type="CDD" id="cd06848">
    <property type="entry name" value="GCS_H"/>
    <property type="match status" value="1"/>
</dbReference>
<dbReference type="Proteomes" id="UP000216797">
    <property type="component" value="Unassembled WGS sequence"/>
</dbReference>
<keyword evidence="7" id="KW-1185">Reference proteome</keyword>
<sequence length="112" mass="12336">MQQKCLKTKDNLWVLYNGNEYVVGLTEAAQSDLGKVTFASLPKAGQTFKQGTPLVEVEAEKAVQEFPAPLSGTISSVNEKALENSDVLNDEDEMNAWLVAFKDVDATEFHEL</sequence>
<dbReference type="Gene3D" id="2.40.50.100">
    <property type="match status" value="1"/>
</dbReference>
<evidence type="ECO:0000259" key="3">
    <source>
        <dbReference type="PROSITE" id="PS50968"/>
    </source>
</evidence>
<evidence type="ECO:0000313" key="6">
    <source>
        <dbReference type="Proteomes" id="UP000182835"/>
    </source>
</evidence>
<dbReference type="PANTHER" id="PTHR11715">
    <property type="entry name" value="GLYCINE CLEAVAGE SYSTEM H PROTEIN"/>
    <property type="match status" value="1"/>
</dbReference>
<dbReference type="InterPro" id="IPR011053">
    <property type="entry name" value="Single_hybrid_motif"/>
</dbReference>
<protein>
    <submittedName>
        <fullName evidence="4">Glycine cleavage H-protein</fullName>
    </submittedName>
    <submittedName>
        <fullName evidence="5">Glycine cleavage system protein H</fullName>
    </submittedName>
</protein>
<reference evidence="4 6" key="1">
    <citation type="submission" date="2014-12" db="EMBL/GenBank/DDBJ databases">
        <title>Draft genome sequences of 29 type strains of Enterococci.</title>
        <authorList>
            <person name="Zhong Z."/>
            <person name="Sun Z."/>
            <person name="Liu W."/>
            <person name="Zhang W."/>
            <person name="Zhang H."/>
        </authorList>
    </citation>
    <scope>NUCLEOTIDE SEQUENCE [LARGE SCALE GENOMIC DNA]</scope>
    <source>
        <strain evidence="4 6">DSM 21207</strain>
    </source>
</reference>
<gene>
    <name evidence="5" type="ORF">AKL21_02470</name>
    <name evidence="4" type="ORF">RU96_GL002494</name>
</gene>
<accession>A0A1L8R6A1</accession>
<dbReference type="InterPro" id="IPR003016">
    <property type="entry name" value="2-oxoA_DH_lipoyl-BS"/>
</dbReference>
<dbReference type="GO" id="GO:0005960">
    <property type="term" value="C:glycine cleavage complex"/>
    <property type="evidence" value="ECO:0007669"/>
    <property type="project" value="InterPro"/>
</dbReference>
<dbReference type="OrthoDB" id="9796712at2"/>
<evidence type="ECO:0000256" key="1">
    <source>
        <dbReference type="ARBA" id="ARBA00009249"/>
    </source>
</evidence>
<dbReference type="PROSITE" id="PS50968">
    <property type="entry name" value="BIOTINYL_LIPOYL"/>
    <property type="match status" value="1"/>
</dbReference>
<dbReference type="GO" id="GO:0019464">
    <property type="term" value="P:glycine decarboxylation via glycine cleavage system"/>
    <property type="evidence" value="ECO:0007669"/>
    <property type="project" value="InterPro"/>
</dbReference>
<reference evidence="5 7" key="2">
    <citation type="submission" date="2015-08" db="EMBL/GenBank/DDBJ databases">
        <title>Enterococcus genome sequence.</title>
        <authorList>
            <person name="Acedo J.Z."/>
            <person name="Vederas J.C."/>
        </authorList>
    </citation>
    <scope>NUCLEOTIDE SEQUENCE [LARGE SCALE GENOMIC DNA]</scope>
    <source>
        <strain evidence="5 7">49</strain>
    </source>
</reference>
<dbReference type="Pfam" id="PF01597">
    <property type="entry name" value="GCV_H"/>
    <property type="match status" value="1"/>
</dbReference>
<comment type="similarity">
    <text evidence="1">Belongs to the GcvH family.</text>
</comment>
<dbReference type="EMBL" id="LHUG01000002">
    <property type="protein sequence ID" value="PAB01815.1"/>
    <property type="molecule type" value="Genomic_DNA"/>
</dbReference>
<name>A0A1L8R6A1_9ENTE</name>